<evidence type="ECO:0000256" key="1">
    <source>
        <dbReference type="SAM" id="SignalP"/>
    </source>
</evidence>
<dbReference type="RefSeq" id="WP_339094374.1">
    <property type="nucleotide sequence ID" value="NZ_CP149782.1"/>
</dbReference>
<proteinExistence type="predicted"/>
<sequence>MKRVIRAFLLAGTPFFSVAGAGGGGAPVSELARPLLGLKGRAFDLAWLDAMRSQQEILAGLSEMQRLHGQKPALKNWAASDKEQRLARGEQLQALKNQLKPPTDVTHTDVVVAIANSSDKDLLTRFDPFFLSEYPKQVAQSTALARLALGRSTSAIIREEAAAVLAYETARMNGLRKFK</sequence>
<name>A0AAU6PZT4_9DEIO</name>
<reference evidence="2" key="1">
    <citation type="submission" date="2024-03" db="EMBL/GenBank/DDBJ databases">
        <title>Deinococcus weizhi sp. nov., isolated from human skin.</title>
        <authorList>
            <person name="Wei Z."/>
            <person name="Tian F."/>
            <person name="Yang C."/>
            <person name="Xin L.T."/>
            <person name="Wen Z.J."/>
            <person name="Lan K.C."/>
            <person name="Yu L."/>
            <person name="Zhe W."/>
            <person name="Dan F.D."/>
            <person name="Jun W."/>
            <person name="Rui Z."/>
            <person name="Yong X.J."/>
            <person name="Ting Y."/>
            <person name="Wei X."/>
            <person name="Xu Z.G."/>
            <person name="Xin Z."/>
            <person name="Dong F.G."/>
            <person name="Ni X.M."/>
            <person name="Zheng M.G."/>
            <person name="Chun Y."/>
            <person name="Qian W.X."/>
        </authorList>
    </citation>
    <scope>NUCLEOTIDE SEQUENCE</scope>
    <source>
        <strain evidence="2">VB142</strain>
    </source>
</reference>
<feature type="chain" id="PRO_5043671882" evidence="1">
    <location>
        <begin position="20"/>
        <end position="179"/>
    </location>
</feature>
<keyword evidence="1" id="KW-0732">Signal</keyword>
<gene>
    <name evidence="2" type="ORF">WDJ50_09115</name>
</gene>
<protein>
    <submittedName>
        <fullName evidence="2">Uncharacterized protein</fullName>
    </submittedName>
</protein>
<feature type="signal peptide" evidence="1">
    <location>
        <begin position="1"/>
        <end position="19"/>
    </location>
</feature>
<evidence type="ECO:0000313" key="2">
    <source>
        <dbReference type="EMBL" id="WYF43582.1"/>
    </source>
</evidence>
<organism evidence="2">
    <name type="scientific">Deinococcus sp. VB142</name>
    <dbReference type="NCBI Taxonomy" id="3112952"/>
    <lineage>
        <taxon>Bacteria</taxon>
        <taxon>Thermotogati</taxon>
        <taxon>Deinococcota</taxon>
        <taxon>Deinococci</taxon>
        <taxon>Deinococcales</taxon>
        <taxon>Deinococcaceae</taxon>
        <taxon>Deinococcus</taxon>
    </lineage>
</organism>
<dbReference type="AlphaFoldDB" id="A0AAU6PZT4"/>
<accession>A0AAU6PZT4</accession>
<dbReference type="EMBL" id="CP149782">
    <property type="protein sequence ID" value="WYF43582.1"/>
    <property type="molecule type" value="Genomic_DNA"/>
</dbReference>